<dbReference type="EMBL" id="MRCA01000021">
    <property type="protein sequence ID" value="OKH11220.1"/>
    <property type="molecule type" value="Genomic_DNA"/>
</dbReference>
<dbReference type="Pfam" id="PF02195">
    <property type="entry name" value="ParB_N"/>
    <property type="match status" value="1"/>
</dbReference>
<dbReference type="RefSeq" id="WP_073556968.1">
    <property type="nucleotide sequence ID" value="NZ_MRCA01000021.1"/>
</dbReference>
<proteinExistence type="predicted"/>
<evidence type="ECO:0000313" key="3">
    <source>
        <dbReference type="EMBL" id="OKH11220.1"/>
    </source>
</evidence>
<dbReference type="PANTHER" id="PTHR33375">
    <property type="entry name" value="CHROMOSOME-PARTITIONING PROTEIN PARB-RELATED"/>
    <property type="match status" value="1"/>
</dbReference>
<accession>A0A1U7GTK7</accession>
<name>A0A1U7GTK7_9CYAN</name>
<dbReference type="GO" id="GO:0007059">
    <property type="term" value="P:chromosome segregation"/>
    <property type="evidence" value="ECO:0007669"/>
    <property type="project" value="TreeGrafter"/>
</dbReference>
<feature type="coiled-coil region" evidence="1">
    <location>
        <begin position="195"/>
        <end position="234"/>
    </location>
</feature>
<dbReference type="InterPro" id="IPR036086">
    <property type="entry name" value="ParB/Sulfiredoxin_sf"/>
</dbReference>
<protein>
    <submittedName>
        <fullName evidence="3">Chromosome partitioning protein ParB</fullName>
    </submittedName>
</protein>
<evidence type="ECO:0000313" key="4">
    <source>
        <dbReference type="Proteomes" id="UP000186391"/>
    </source>
</evidence>
<comment type="caution">
    <text evidence="3">The sequence shown here is derived from an EMBL/GenBank/DDBJ whole genome shotgun (WGS) entry which is preliminary data.</text>
</comment>
<dbReference type="Proteomes" id="UP000186391">
    <property type="component" value="Unassembled WGS sequence"/>
</dbReference>
<evidence type="ECO:0000256" key="1">
    <source>
        <dbReference type="SAM" id="Coils"/>
    </source>
</evidence>
<keyword evidence="4" id="KW-1185">Reference proteome</keyword>
<dbReference type="AlphaFoldDB" id="A0A1U7GTK7"/>
<organism evidence="3 4">
    <name type="scientific">Fischerella major NIES-592</name>
    <dbReference type="NCBI Taxonomy" id="210994"/>
    <lineage>
        <taxon>Bacteria</taxon>
        <taxon>Bacillati</taxon>
        <taxon>Cyanobacteriota</taxon>
        <taxon>Cyanophyceae</taxon>
        <taxon>Nostocales</taxon>
        <taxon>Hapalosiphonaceae</taxon>
        <taxon>Fischerella</taxon>
    </lineage>
</organism>
<dbReference type="InterPro" id="IPR003115">
    <property type="entry name" value="ParB_N"/>
</dbReference>
<dbReference type="SMART" id="SM00470">
    <property type="entry name" value="ParB"/>
    <property type="match status" value="1"/>
</dbReference>
<dbReference type="Gene3D" id="3.90.1530.10">
    <property type="entry name" value="Conserved hypothetical protein from pyrococcus furiosus pfu- 392566-001, ParB domain"/>
    <property type="match status" value="1"/>
</dbReference>
<gene>
    <name evidence="3" type="ORF">NIES592_22545</name>
</gene>
<dbReference type="SUPFAM" id="SSF110849">
    <property type="entry name" value="ParB/Sulfiredoxin"/>
    <property type="match status" value="1"/>
</dbReference>
<feature type="domain" description="ParB-like N-terminal" evidence="2">
    <location>
        <begin position="2"/>
        <end position="87"/>
    </location>
</feature>
<keyword evidence="1" id="KW-0175">Coiled coil</keyword>
<dbReference type="InterPro" id="IPR050336">
    <property type="entry name" value="Chromosome_partition/occlusion"/>
</dbReference>
<dbReference type="GO" id="GO:0005694">
    <property type="term" value="C:chromosome"/>
    <property type="evidence" value="ECO:0007669"/>
    <property type="project" value="TreeGrafter"/>
</dbReference>
<sequence>MSFVDINRVNILPNRRPLNDQKVAELMESIKANGLLNPITLDQNLNLVAGLHRLTACKLIGLKEIECHIITYEDKDHARLAEIDENLIRSELDALERSELWLERDRILERMGLRAKVGDNQFSQRGGEILSPPPKTTLELAQEIGCTERTLQYGKQIAKNIVPEVKKMIKGTPIAKSTSALLKVARAGSKERQQAEQAEIAAQEAIAQQNRAELEKQKKLAAEAREKQKQLQLIAFQNEMAQKEAKESSKSTQRVSKNVKNDEIQIQTDEVWILDRHMIYCGDTTDEDFIQLLPSNAALAIAPPCCSWKHDYLINEAHIVAVMCREGSIYNLCKRTQMPFRFELVIGKIYTAIFSQEPLLKPNHHPDIEGIEGIVSYLVSFFTKPGSFVIIPSIGHGEALIACERLRRICFAGDEDPKRIEEGILRWQRWTGKQATKA</sequence>
<dbReference type="OrthoDB" id="9773571at2"/>
<reference evidence="3 4" key="1">
    <citation type="submission" date="2016-11" db="EMBL/GenBank/DDBJ databases">
        <title>Draft Genome Sequences of Nine Cyanobacterial Strains from Diverse Habitats.</title>
        <authorList>
            <person name="Zhu T."/>
            <person name="Hou S."/>
            <person name="Lu X."/>
            <person name="Hess W.R."/>
        </authorList>
    </citation>
    <scope>NUCLEOTIDE SEQUENCE [LARGE SCALE GENOMIC DNA]</scope>
    <source>
        <strain evidence="3 4">NIES-592</strain>
    </source>
</reference>
<evidence type="ECO:0000259" key="2">
    <source>
        <dbReference type="SMART" id="SM00470"/>
    </source>
</evidence>
<dbReference type="CDD" id="cd16409">
    <property type="entry name" value="ParB_N_like"/>
    <property type="match status" value="1"/>
</dbReference>
<dbReference type="PANTHER" id="PTHR33375:SF1">
    <property type="entry name" value="CHROMOSOME-PARTITIONING PROTEIN PARB-RELATED"/>
    <property type="match status" value="1"/>
</dbReference>